<dbReference type="EMBL" id="JACHJF010000021">
    <property type="protein sequence ID" value="MBB5121763.1"/>
    <property type="molecule type" value="Genomic_DNA"/>
</dbReference>
<evidence type="ECO:0000256" key="9">
    <source>
        <dbReference type="SAM" id="Phobius"/>
    </source>
</evidence>
<evidence type="ECO:0000256" key="8">
    <source>
        <dbReference type="ARBA" id="ARBA00023012"/>
    </source>
</evidence>
<dbReference type="GO" id="GO:0000155">
    <property type="term" value="F:phosphorelay sensor kinase activity"/>
    <property type="evidence" value="ECO:0007669"/>
    <property type="project" value="InterPro"/>
</dbReference>
<feature type="transmembrane region" description="Helical" evidence="9">
    <location>
        <begin position="20"/>
        <end position="40"/>
    </location>
</feature>
<dbReference type="RefSeq" id="WP_170127640.1">
    <property type="nucleotide sequence ID" value="NZ_JACHJF010000021.1"/>
</dbReference>
<comment type="catalytic activity">
    <reaction evidence="1">
        <text>ATP + protein L-histidine = ADP + protein N-phospho-L-histidine.</text>
        <dbReference type="EC" id="2.7.13.3"/>
    </reaction>
</comment>
<dbReference type="InterPro" id="IPR011712">
    <property type="entry name" value="Sig_transdc_His_kin_sub3_dim/P"/>
</dbReference>
<evidence type="ECO:0000256" key="4">
    <source>
        <dbReference type="ARBA" id="ARBA00022679"/>
    </source>
</evidence>
<evidence type="ECO:0000313" key="12">
    <source>
        <dbReference type="Proteomes" id="UP000528608"/>
    </source>
</evidence>
<proteinExistence type="predicted"/>
<keyword evidence="9" id="KW-0472">Membrane</keyword>
<dbReference type="GO" id="GO:0005524">
    <property type="term" value="F:ATP binding"/>
    <property type="evidence" value="ECO:0007669"/>
    <property type="project" value="UniProtKB-KW"/>
</dbReference>
<dbReference type="Proteomes" id="UP000528608">
    <property type="component" value="Unassembled WGS sequence"/>
</dbReference>
<feature type="transmembrane region" description="Helical" evidence="9">
    <location>
        <begin position="47"/>
        <end position="73"/>
    </location>
</feature>
<keyword evidence="3" id="KW-0597">Phosphoprotein</keyword>
<evidence type="ECO:0000256" key="1">
    <source>
        <dbReference type="ARBA" id="ARBA00000085"/>
    </source>
</evidence>
<sequence length="359" mass="38057">MVALVAVGALNSAFKPTAGLVHGLLPSLAIALVVTIGFLWRRRAPLAVALLVMAGLALIGTRLPVFFALYGLARYQGRYRPAVIGFCCVAFVPLMVLVPGNLGDSFLEDLLISVVYVLLPVVFGLGATAYERSITALREERERRVAQTRAEERIQLAREMHDVLGHRIAIIAMHSGAIEFVPGATPESRQLARAVGDTARAAMRDLRQVLSALRDGNDSVITGHRLTDLHTLVADARSSGLDVTFAPAAVDGVPPEISLTAYRTVQEALTNVMKHAPGAKTEVRVTVAGGRLGTCVRNAPACTAAPRTEMGGGGFGMVGLRERVSLLRGDFHAGPTPEGGWEVSMSVPLDTLSAPCPDS</sequence>
<keyword evidence="6 11" id="KW-0418">Kinase</keyword>
<evidence type="ECO:0000256" key="6">
    <source>
        <dbReference type="ARBA" id="ARBA00022777"/>
    </source>
</evidence>
<evidence type="ECO:0000256" key="3">
    <source>
        <dbReference type="ARBA" id="ARBA00022553"/>
    </source>
</evidence>
<feature type="transmembrane region" description="Helical" evidence="9">
    <location>
        <begin position="79"/>
        <end position="98"/>
    </location>
</feature>
<name>A0A7W8BFA3_STREU</name>
<evidence type="ECO:0000259" key="10">
    <source>
        <dbReference type="Pfam" id="PF07730"/>
    </source>
</evidence>
<dbReference type="EC" id="2.7.13.3" evidence="2"/>
<dbReference type="Pfam" id="PF07730">
    <property type="entry name" value="HisKA_3"/>
    <property type="match status" value="1"/>
</dbReference>
<dbReference type="PANTHER" id="PTHR24421">
    <property type="entry name" value="NITRATE/NITRITE SENSOR PROTEIN NARX-RELATED"/>
    <property type="match status" value="1"/>
</dbReference>
<dbReference type="InterPro" id="IPR036890">
    <property type="entry name" value="HATPase_C_sf"/>
</dbReference>
<dbReference type="CDD" id="cd16917">
    <property type="entry name" value="HATPase_UhpB-NarQ-NarX-like"/>
    <property type="match status" value="1"/>
</dbReference>
<dbReference type="PANTHER" id="PTHR24421:SF10">
    <property type="entry name" value="NITRATE_NITRITE SENSOR PROTEIN NARQ"/>
    <property type="match status" value="1"/>
</dbReference>
<keyword evidence="8" id="KW-0902">Two-component regulatory system</keyword>
<feature type="domain" description="Signal transduction histidine kinase subgroup 3 dimerisation and phosphoacceptor" evidence="10">
    <location>
        <begin position="152"/>
        <end position="216"/>
    </location>
</feature>
<keyword evidence="7" id="KW-0067">ATP-binding</keyword>
<evidence type="ECO:0000313" key="11">
    <source>
        <dbReference type="EMBL" id="MBB5121763.1"/>
    </source>
</evidence>
<protein>
    <recommendedName>
        <fullName evidence="2">histidine kinase</fullName>
        <ecNumber evidence="2">2.7.13.3</ecNumber>
    </recommendedName>
</protein>
<keyword evidence="5" id="KW-0547">Nucleotide-binding</keyword>
<accession>A0A7W8BFA3</accession>
<keyword evidence="4" id="KW-0808">Transferase</keyword>
<keyword evidence="9" id="KW-1133">Transmembrane helix</keyword>
<gene>
    <name evidence="11" type="ORF">FHS36_005232</name>
</gene>
<reference evidence="11 12" key="1">
    <citation type="submission" date="2020-08" db="EMBL/GenBank/DDBJ databases">
        <title>Genomic Encyclopedia of Type Strains, Phase III (KMG-III): the genomes of soil and plant-associated and newly described type strains.</title>
        <authorList>
            <person name="Whitman W."/>
        </authorList>
    </citation>
    <scope>NUCLEOTIDE SEQUENCE [LARGE SCALE GENOMIC DNA]</scope>
    <source>
        <strain evidence="11 12">CECT 3259</strain>
    </source>
</reference>
<evidence type="ECO:0000256" key="2">
    <source>
        <dbReference type="ARBA" id="ARBA00012438"/>
    </source>
</evidence>
<feature type="transmembrane region" description="Helical" evidence="9">
    <location>
        <begin position="110"/>
        <end position="130"/>
    </location>
</feature>
<organism evidence="11 12">
    <name type="scientific">Streptomyces eurocidicus</name>
    <name type="common">Streptoverticillium eurocidicus</name>
    <dbReference type="NCBI Taxonomy" id="66423"/>
    <lineage>
        <taxon>Bacteria</taxon>
        <taxon>Bacillati</taxon>
        <taxon>Actinomycetota</taxon>
        <taxon>Actinomycetes</taxon>
        <taxon>Kitasatosporales</taxon>
        <taxon>Streptomycetaceae</taxon>
        <taxon>Streptomyces</taxon>
    </lineage>
</organism>
<dbReference type="InterPro" id="IPR050482">
    <property type="entry name" value="Sensor_HK_TwoCompSys"/>
</dbReference>
<evidence type="ECO:0000256" key="7">
    <source>
        <dbReference type="ARBA" id="ARBA00022840"/>
    </source>
</evidence>
<keyword evidence="9" id="KW-0812">Transmembrane</keyword>
<dbReference type="AlphaFoldDB" id="A0A7W8BFA3"/>
<comment type="caution">
    <text evidence="11">The sequence shown here is derived from an EMBL/GenBank/DDBJ whole genome shotgun (WGS) entry which is preliminary data.</text>
</comment>
<dbReference type="Gene3D" id="1.20.5.1930">
    <property type="match status" value="1"/>
</dbReference>
<dbReference type="Gene3D" id="3.30.565.10">
    <property type="entry name" value="Histidine kinase-like ATPase, C-terminal domain"/>
    <property type="match status" value="1"/>
</dbReference>
<evidence type="ECO:0000256" key="5">
    <source>
        <dbReference type="ARBA" id="ARBA00022741"/>
    </source>
</evidence>
<dbReference type="SUPFAM" id="SSF55874">
    <property type="entry name" value="ATPase domain of HSP90 chaperone/DNA topoisomerase II/histidine kinase"/>
    <property type="match status" value="1"/>
</dbReference>
<dbReference type="GO" id="GO:0016020">
    <property type="term" value="C:membrane"/>
    <property type="evidence" value="ECO:0007669"/>
    <property type="project" value="InterPro"/>
</dbReference>
<dbReference type="GO" id="GO:0046983">
    <property type="term" value="F:protein dimerization activity"/>
    <property type="evidence" value="ECO:0007669"/>
    <property type="project" value="InterPro"/>
</dbReference>